<gene>
    <name evidence="1" type="ORF">ACFW6T_23490</name>
</gene>
<reference evidence="1 2" key="1">
    <citation type="submission" date="2024-09" db="EMBL/GenBank/DDBJ databases">
        <title>The Natural Products Discovery Center: Release of the First 8490 Sequenced Strains for Exploring Actinobacteria Biosynthetic Diversity.</title>
        <authorList>
            <person name="Kalkreuter E."/>
            <person name="Kautsar S.A."/>
            <person name="Yang D."/>
            <person name="Bader C.D."/>
            <person name="Teijaro C.N."/>
            <person name="Fluegel L."/>
            <person name="Davis C.M."/>
            <person name="Simpson J.R."/>
            <person name="Lauterbach L."/>
            <person name="Steele A.D."/>
            <person name="Gui C."/>
            <person name="Meng S."/>
            <person name="Li G."/>
            <person name="Viehrig K."/>
            <person name="Ye F."/>
            <person name="Su P."/>
            <person name="Kiefer A.F."/>
            <person name="Nichols A."/>
            <person name="Cepeda A.J."/>
            <person name="Yan W."/>
            <person name="Fan B."/>
            <person name="Jiang Y."/>
            <person name="Adhikari A."/>
            <person name="Zheng C.-J."/>
            <person name="Schuster L."/>
            <person name="Cowan T.M."/>
            <person name="Smanski M.J."/>
            <person name="Chevrette M.G."/>
            <person name="De Carvalho L.P.S."/>
            <person name="Shen B."/>
        </authorList>
    </citation>
    <scope>NUCLEOTIDE SEQUENCE [LARGE SCALE GENOMIC DNA]</scope>
    <source>
        <strain evidence="1 2">NPDC058753</strain>
    </source>
</reference>
<sequence>MTGTGATDYCAIFLQGASRQGATELVTTGLDAPADGYTVRIGDVEVDVRPNPDAGLADDFIGWSLKIDVEGRRAAVVSAASQVLRTAWTAGLKAVAAYDFEDDLPERGGYPRHR</sequence>
<accession>A0ABW6GQE3</accession>
<evidence type="ECO:0000313" key="1">
    <source>
        <dbReference type="EMBL" id="MFE1354953.1"/>
    </source>
</evidence>
<keyword evidence="2" id="KW-1185">Reference proteome</keyword>
<dbReference type="EMBL" id="JBHYPX010000052">
    <property type="protein sequence ID" value="MFE1354953.1"/>
    <property type="molecule type" value="Genomic_DNA"/>
</dbReference>
<name>A0ABW6GQE3_9ACTN</name>
<organism evidence="1 2">
    <name type="scientific">Kitasatospora phosalacinea</name>
    <dbReference type="NCBI Taxonomy" id="2065"/>
    <lineage>
        <taxon>Bacteria</taxon>
        <taxon>Bacillati</taxon>
        <taxon>Actinomycetota</taxon>
        <taxon>Actinomycetes</taxon>
        <taxon>Kitasatosporales</taxon>
        <taxon>Streptomycetaceae</taxon>
        <taxon>Kitasatospora</taxon>
    </lineage>
</organism>
<protein>
    <submittedName>
        <fullName evidence="1">Uncharacterized protein</fullName>
    </submittedName>
</protein>
<dbReference type="Proteomes" id="UP001599542">
    <property type="component" value="Unassembled WGS sequence"/>
</dbReference>
<comment type="caution">
    <text evidence="1">The sequence shown here is derived from an EMBL/GenBank/DDBJ whole genome shotgun (WGS) entry which is preliminary data.</text>
</comment>
<proteinExistence type="predicted"/>
<evidence type="ECO:0000313" key="2">
    <source>
        <dbReference type="Proteomes" id="UP001599542"/>
    </source>
</evidence>
<dbReference type="RefSeq" id="WP_380321518.1">
    <property type="nucleotide sequence ID" value="NZ_JBHYPW010000014.1"/>
</dbReference>